<protein>
    <recommendedName>
        <fullName evidence="3">Fungal lipase-like domain-containing protein</fullName>
    </recommendedName>
</protein>
<evidence type="ECO:0008006" key="3">
    <source>
        <dbReference type="Google" id="ProtNLM"/>
    </source>
</evidence>
<organism evidence="1 2">
    <name type="scientific">Cetobacterium somerae ATCC BAA-474</name>
    <dbReference type="NCBI Taxonomy" id="1319815"/>
    <lineage>
        <taxon>Bacteria</taxon>
        <taxon>Fusobacteriati</taxon>
        <taxon>Fusobacteriota</taxon>
        <taxon>Fusobacteriia</taxon>
        <taxon>Fusobacteriales</taxon>
        <taxon>Fusobacteriaceae</taxon>
        <taxon>Cetobacterium</taxon>
    </lineage>
</organism>
<dbReference type="Gene3D" id="3.40.50.1820">
    <property type="entry name" value="alpha/beta hydrolase"/>
    <property type="match status" value="1"/>
</dbReference>
<dbReference type="AlphaFoldDB" id="U7VB05"/>
<dbReference type="SUPFAM" id="SSF53474">
    <property type="entry name" value="alpha/beta-Hydrolases"/>
    <property type="match status" value="2"/>
</dbReference>
<dbReference type="HOGENOM" id="CLU_512640_0_0_0"/>
<dbReference type="eggNOG" id="ENOG5030I8K">
    <property type="taxonomic scope" value="Bacteria"/>
</dbReference>
<gene>
    <name evidence="1" type="ORF">HMPREF0202_01713</name>
</gene>
<evidence type="ECO:0000313" key="1">
    <source>
        <dbReference type="EMBL" id="ERT68324.1"/>
    </source>
</evidence>
<dbReference type="Pfam" id="PF26363">
    <property type="entry name" value="Phospholipase-like"/>
    <property type="match status" value="1"/>
</dbReference>
<dbReference type="Proteomes" id="UP000017081">
    <property type="component" value="Unassembled WGS sequence"/>
</dbReference>
<dbReference type="InterPro" id="IPR029058">
    <property type="entry name" value="AB_hydrolase_fold"/>
</dbReference>
<reference evidence="1 2" key="1">
    <citation type="submission" date="2013-08" db="EMBL/GenBank/DDBJ databases">
        <authorList>
            <person name="Weinstock G."/>
            <person name="Sodergren E."/>
            <person name="Wylie T."/>
            <person name="Fulton L."/>
            <person name="Fulton R."/>
            <person name="Fronick C."/>
            <person name="O'Laughlin M."/>
            <person name="Godfrey J."/>
            <person name="Miner T."/>
            <person name="Herter B."/>
            <person name="Appelbaum E."/>
            <person name="Cordes M."/>
            <person name="Lek S."/>
            <person name="Wollam A."/>
            <person name="Pepin K.H."/>
            <person name="Palsikar V.B."/>
            <person name="Mitreva M."/>
            <person name="Wilson R.K."/>
        </authorList>
    </citation>
    <scope>NUCLEOTIDE SEQUENCE [LARGE SCALE GENOMIC DNA]</scope>
    <source>
        <strain evidence="1 2">ATCC BAA-474</strain>
    </source>
</reference>
<accession>U7VB05</accession>
<sequence>MIKDIEFAFFSQLSYLNWNNLNNIDFKTIESYKDKKFMSFLNSDDIWNEIKINNLEPINSPNGIPMYQEEDKRLLGVFGIETESVIDEKNKKQTKIKPLYNFDGWQFIYSADKTKLYKDKYNLDDVEDDGFFACAFMKDDDIVIAYRGTEITIKDFLTDLEIGFLNNNHSQLVSTHLFLEYIKSLYPNVADNNIHLTGHSLGGCLAQYAFISSDKKHKTITWNALGVGKYRNIFKITALEANENTMSYLKKLSNHLHITETAQKIVSEFITKDENIMLKTEEEDKIKLYNIINNGIQRNPFYEVDLNSKIKSISLDIYWYFKSVFKIQSSLNKASENITNYFNALDWTANIQTREGRCIEVLTGTEASNESTNDTMKRVISEMCKLNLVDIKFNGIKSPEVKVFPYHGVNDFLLYMDSNGMIQAGKYNIIFTKNLVKTLYNYVKKTDSKRKGTDKYLDIFVKGTSNKTEQVKPFDKFHMTCSRAKLFGPKISIISEANVKYVTSAIESLKPCVEEYINYREYSKEEKEKNFPEIAVYTIGHLSNVDNLAGIQGGEPTQLIKIEKPEPKEEEPVAKVQPKEEDKYTIKEGNATVTIHHLC</sequence>
<keyword evidence="2" id="KW-1185">Reference proteome</keyword>
<dbReference type="EMBL" id="AXZF01000067">
    <property type="protein sequence ID" value="ERT68324.1"/>
    <property type="molecule type" value="Genomic_DNA"/>
</dbReference>
<evidence type="ECO:0000313" key="2">
    <source>
        <dbReference type="Proteomes" id="UP000017081"/>
    </source>
</evidence>
<dbReference type="STRING" id="1319815.HMPREF0202_01713"/>
<name>U7VB05_9FUSO</name>
<dbReference type="RefSeq" id="WP_023051249.1">
    <property type="nucleotide sequence ID" value="NZ_CP173062.2"/>
</dbReference>
<comment type="caution">
    <text evidence="1">The sequence shown here is derived from an EMBL/GenBank/DDBJ whole genome shotgun (WGS) entry which is preliminary data.</text>
</comment>
<proteinExistence type="predicted"/>